<protein>
    <recommendedName>
        <fullName evidence="2">BZIP domain-containing protein</fullName>
    </recommendedName>
</protein>
<keyword evidence="4" id="KW-1185">Reference proteome</keyword>
<accession>A0A9W7YAR8</accession>
<proteinExistence type="predicted"/>
<evidence type="ECO:0000256" key="1">
    <source>
        <dbReference type="SAM" id="MobiDB-lite"/>
    </source>
</evidence>
<dbReference type="CDD" id="cd14692">
    <property type="entry name" value="bZIP_ATF4"/>
    <property type="match status" value="1"/>
</dbReference>
<dbReference type="GO" id="GO:0003700">
    <property type="term" value="F:DNA-binding transcription factor activity"/>
    <property type="evidence" value="ECO:0007669"/>
    <property type="project" value="InterPro"/>
</dbReference>
<dbReference type="OrthoDB" id="5575552at2759"/>
<reference evidence="3" key="1">
    <citation type="submission" date="2022-07" db="EMBL/GenBank/DDBJ databases">
        <title>Phylogenomic reconstructions and comparative analyses of Kickxellomycotina fungi.</title>
        <authorList>
            <person name="Reynolds N.K."/>
            <person name="Stajich J.E."/>
            <person name="Barry K."/>
            <person name="Grigoriev I.V."/>
            <person name="Crous P."/>
            <person name="Smith M.E."/>
        </authorList>
    </citation>
    <scope>NUCLEOTIDE SEQUENCE</scope>
    <source>
        <strain evidence="3">BCRC 34381</strain>
    </source>
</reference>
<comment type="caution">
    <text evidence="3">The sequence shown here is derived from an EMBL/GenBank/DDBJ whole genome shotgun (WGS) entry which is preliminary data.</text>
</comment>
<dbReference type="EMBL" id="JANBOI010000070">
    <property type="protein sequence ID" value="KAJ1734520.1"/>
    <property type="molecule type" value="Genomic_DNA"/>
</dbReference>
<feature type="domain" description="BZIP" evidence="2">
    <location>
        <begin position="226"/>
        <end position="241"/>
    </location>
</feature>
<evidence type="ECO:0000313" key="4">
    <source>
        <dbReference type="Proteomes" id="UP001143981"/>
    </source>
</evidence>
<feature type="region of interest" description="Disordered" evidence="1">
    <location>
        <begin position="195"/>
        <end position="245"/>
    </location>
</feature>
<feature type="compositionally biased region" description="Basic and acidic residues" evidence="1">
    <location>
        <begin position="223"/>
        <end position="232"/>
    </location>
</feature>
<gene>
    <name evidence="3" type="ORF">LPJ61_001032</name>
</gene>
<dbReference type="AlphaFoldDB" id="A0A9W7YAR8"/>
<feature type="compositionally biased region" description="Low complexity" evidence="1">
    <location>
        <begin position="36"/>
        <end position="46"/>
    </location>
</feature>
<dbReference type="InterPro" id="IPR004827">
    <property type="entry name" value="bZIP"/>
</dbReference>
<dbReference type="Proteomes" id="UP001143981">
    <property type="component" value="Unassembled WGS sequence"/>
</dbReference>
<name>A0A9W7YAR8_9FUNG</name>
<evidence type="ECO:0000259" key="2">
    <source>
        <dbReference type="PROSITE" id="PS00036"/>
    </source>
</evidence>
<feature type="compositionally biased region" description="Acidic residues" evidence="1">
    <location>
        <begin position="198"/>
        <end position="214"/>
    </location>
</feature>
<dbReference type="PROSITE" id="PS00036">
    <property type="entry name" value="BZIP_BASIC"/>
    <property type="match status" value="1"/>
</dbReference>
<evidence type="ECO:0000313" key="3">
    <source>
        <dbReference type="EMBL" id="KAJ1734520.1"/>
    </source>
</evidence>
<sequence>MSLSRLPQVALRRLVPAITAMPKSLDDDQLKKMMEQQQQQQQQQQQHTGASMKARLAGRSEHSSYTAPQGVVSALAKSSAAVDPMPSAIGRLLVTLGSSSQGMLSSQDLALIKAAVANDVQSGSSSLLTTPDPGSPVGGALPFDLEPAGDMLDAASIDALARALRGTVAISGDGGAAEIPAAPEATATTFPTPAATAAEDEAAEDEAASDDDELPPISMDLSATERRKEQNRRAQKKFRQKDKVRQKEVKWRASQYDTLVESNKRFKRDIDDISRERDTYRRILEDHGIAVDGSMDKKAHVCPLRSPSSTVVASPLSPPAPLGLMDQIAQDTFGTLSASPFAQATSTMNDLLAPFMFAAVKADPMFGSAACQPPSHQTLAEVSLAAAGPVGAPAAAAEAGVPWLSPISTDSLLVEPPLVVDHGSIDAHFAHQTTLDSQFVDPTSFIDELLTSPGFPLPTSLPSPASSSATVSRKRSFYSAML</sequence>
<organism evidence="3 4">
    <name type="scientific">Coemansia biformis</name>
    <dbReference type="NCBI Taxonomy" id="1286918"/>
    <lineage>
        <taxon>Eukaryota</taxon>
        <taxon>Fungi</taxon>
        <taxon>Fungi incertae sedis</taxon>
        <taxon>Zoopagomycota</taxon>
        <taxon>Kickxellomycotina</taxon>
        <taxon>Kickxellomycetes</taxon>
        <taxon>Kickxellales</taxon>
        <taxon>Kickxellaceae</taxon>
        <taxon>Coemansia</taxon>
    </lineage>
</organism>
<feature type="region of interest" description="Disordered" evidence="1">
    <location>
        <begin position="30"/>
        <end position="65"/>
    </location>
</feature>